<evidence type="ECO:0000313" key="2">
    <source>
        <dbReference type="Proteomes" id="UP001153714"/>
    </source>
</evidence>
<proteinExistence type="predicted"/>
<accession>A0A9N9R8N8</accession>
<dbReference type="PANTHER" id="PTHR10773:SF19">
    <property type="match status" value="1"/>
</dbReference>
<protein>
    <submittedName>
        <fullName evidence="1">Uncharacterized protein</fullName>
    </submittedName>
</protein>
<dbReference type="AlphaFoldDB" id="A0A9N9R8N8"/>
<gene>
    <name evidence="1" type="ORF">DIATSA_LOCUS9099</name>
</gene>
<name>A0A9N9R8N8_9NEOP</name>
<dbReference type="PANTHER" id="PTHR10773">
    <property type="entry name" value="DNA-DIRECTED RNA POLYMERASES I, II, AND III SUBUNIT RPABC2"/>
    <property type="match status" value="1"/>
</dbReference>
<sequence length="333" mass="38926">MEGKEYLGYRRDSKGPKFKVLHDTVRPARTIGPQCTSEFCKKSKLRGCDSIPEDERITLFSNYWNNMTWEQRKQYVISNVRVCPKKQVKSKESSSRRSESKEYFLETSNGRVQVCKNTFLNAFGIKEWTIRYWLSTSKLGMAKKPELTHQVLEGHSKKDEIGFLKDFLNGLPKIPSHYCRATSSRQYLEPIIENKNHLFKIYCDKCNSENKKPLSRWSFDKIFKENNLSLYQPKKDQCDTCCAFKAGNISEDIYRSHVIRKEAAREEKKKDKDRTLAREVHVFTHDLQSVKLCPMLQASTLYYKTKLCVHNFTLYNLATKMCIVTGLMNTTQV</sequence>
<organism evidence="1 2">
    <name type="scientific">Diatraea saccharalis</name>
    <name type="common">sugarcane borer</name>
    <dbReference type="NCBI Taxonomy" id="40085"/>
    <lineage>
        <taxon>Eukaryota</taxon>
        <taxon>Metazoa</taxon>
        <taxon>Ecdysozoa</taxon>
        <taxon>Arthropoda</taxon>
        <taxon>Hexapoda</taxon>
        <taxon>Insecta</taxon>
        <taxon>Pterygota</taxon>
        <taxon>Neoptera</taxon>
        <taxon>Endopterygota</taxon>
        <taxon>Lepidoptera</taxon>
        <taxon>Glossata</taxon>
        <taxon>Ditrysia</taxon>
        <taxon>Pyraloidea</taxon>
        <taxon>Crambidae</taxon>
        <taxon>Crambinae</taxon>
        <taxon>Diatraea</taxon>
    </lineage>
</organism>
<dbReference type="OrthoDB" id="7367179at2759"/>
<dbReference type="EMBL" id="OU893334">
    <property type="protein sequence ID" value="CAG9791489.1"/>
    <property type="molecule type" value="Genomic_DNA"/>
</dbReference>
<reference evidence="1" key="2">
    <citation type="submission" date="2022-10" db="EMBL/GenBank/DDBJ databases">
        <authorList>
            <consortium name="ENA_rothamsted_submissions"/>
            <consortium name="culmorum"/>
            <person name="King R."/>
        </authorList>
    </citation>
    <scope>NUCLEOTIDE SEQUENCE</scope>
</reference>
<dbReference type="Proteomes" id="UP001153714">
    <property type="component" value="Chromosome 3"/>
</dbReference>
<keyword evidence="2" id="KW-1185">Reference proteome</keyword>
<evidence type="ECO:0000313" key="1">
    <source>
        <dbReference type="EMBL" id="CAG9791489.1"/>
    </source>
</evidence>
<reference evidence="1" key="1">
    <citation type="submission" date="2021-12" db="EMBL/GenBank/DDBJ databases">
        <authorList>
            <person name="King R."/>
        </authorList>
    </citation>
    <scope>NUCLEOTIDE SEQUENCE</scope>
</reference>